<dbReference type="InterPro" id="IPR013762">
    <property type="entry name" value="Integrase-like_cat_sf"/>
</dbReference>
<dbReference type="PROSITE" id="PS51898">
    <property type="entry name" value="TYR_RECOMBINASE"/>
    <property type="match status" value="1"/>
</dbReference>
<dbReference type="Pfam" id="PF22022">
    <property type="entry name" value="Phage_int_M"/>
    <property type="match status" value="1"/>
</dbReference>
<dbReference type="InterPro" id="IPR002104">
    <property type="entry name" value="Integrase_catalytic"/>
</dbReference>
<sequence>MGQFDPQDLNEWAGKMALTDVECKKALPKEKQYRLSDFNGLSLIIDPKGSKYWTVRFTVDGQRKSKALGQYPDLSLKKAREIALNIKYKFSRVETVDELKPLFKEVAEEWFENQKETWSTKHISNVQASLDELYIGLANKRINQIQAPEILQVIKKIEARGSLEIAKRTLSRCGMVMKYAIAHGYRFDNPASDLVYALKNKKVKNLASLSESEMPEFLRRIKTYPADAQTHHAIILVMLTGVRVSELLQARWDEFDLDERKWDIPAERMKNGLPHRVPLTDMMISELQALRLTHNQDLLFPHRLNNSGAMRSESILAVIKRSGYAGRMTTHGFRSLFSTVVNESNLFNPDAIERQLAHVPQNRIRSAYNRAQYWDERVKIMEWYGEQVKNWLA</sequence>
<dbReference type="InterPro" id="IPR053876">
    <property type="entry name" value="Phage_int_M"/>
</dbReference>
<evidence type="ECO:0000256" key="1">
    <source>
        <dbReference type="ARBA" id="ARBA00008857"/>
    </source>
</evidence>
<dbReference type="InterPro" id="IPR038488">
    <property type="entry name" value="Integrase_DNA-bd_sf"/>
</dbReference>
<dbReference type="InterPro" id="IPR050808">
    <property type="entry name" value="Phage_Integrase"/>
</dbReference>
<dbReference type="Gene3D" id="1.10.150.130">
    <property type="match status" value="1"/>
</dbReference>
<feature type="domain" description="Tyr recombinase" evidence="6">
    <location>
        <begin position="204"/>
        <end position="382"/>
    </location>
</feature>
<evidence type="ECO:0000256" key="4">
    <source>
        <dbReference type="ARBA" id="ARBA00023172"/>
    </source>
</evidence>
<dbReference type="Pfam" id="PF00589">
    <property type="entry name" value="Phage_integrase"/>
    <property type="match status" value="1"/>
</dbReference>
<keyword evidence="2" id="KW-0229">DNA integration</keyword>
<keyword evidence="3 5" id="KW-0238">DNA-binding</keyword>
<dbReference type="InterPro" id="IPR011010">
    <property type="entry name" value="DNA_brk_join_enz"/>
</dbReference>
<evidence type="ECO:0000256" key="2">
    <source>
        <dbReference type="ARBA" id="ARBA00022908"/>
    </source>
</evidence>
<dbReference type="GO" id="GO:0003677">
    <property type="term" value="F:DNA binding"/>
    <property type="evidence" value="ECO:0007669"/>
    <property type="project" value="UniProtKB-UniRule"/>
</dbReference>
<accession>A0A653K3Z8</accession>
<dbReference type="PROSITE" id="PS51900">
    <property type="entry name" value="CB"/>
    <property type="match status" value="1"/>
</dbReference>
<dbReference type="PANTHER" id="PTHR30629:SF2">
    <property type="entry name" value="PROPHAGE INTEGRASE INTS-RELATED"/>
    <property type="match status" value="1"/>
</dbReference>
<dbReference type="CDD" id="cd00801">
    <property type="entry name" value="INT_P4_C"/>
    <property type="match status" value="1"/>
</dbReference>
<reference evidence="8 9" key="1">
    <citation type="submission" date="2019-10" db="EMBL/GenBank/DDBJ databases">
        <authorList>
            <person name="Karimi E."/>
        </authorList>
    </citation>
    <scope>NUCLEOTIDE SEQUENCE [LARGE SCALE GENOMIC DNA]</scope>
    <source>
        <strain evidence="8">Acinetobacter sp. 8BE</strain>
    </source>
</reference>
<dbReference type="Gene3D" id="3.30.160.390">
    <property type="entry name" value="Integrase, DNA-binding domain"/>
    <property type="match status" value="1"/>
</dbReference>
<comment type="similarity">
    <text evidence="1">Belongs to the 'phage' integrase family.</text>
</comment>
<keyword evidence="4" id="KW-0233">DNA recombination</keyword>
<evidence type="ECO:0000313" key="9">
    <source>
        <dbReference type="Proteomes" id="UP000430404"/>
    </source>
</evidence>
<dbReference type="SUPFAM" id="SSF56349">
    <property type="entry name" value="DNA breaking-rejoining enzymes"/>
    <property type="match status" value="1"/>
</dbReference>
<dbReference type="Gene3D" id="1.10.443.10">
    <property type="entry name" value="Intergrase catalytic core"/>
    <property type="match status" value="1"/>
</dbReference>
<evidence type="ECO:0000256" key="5">
    <source>
        <dbReference type="PROSITE-ProRule" id="PRU01248"/>
    </source>
</evidence>
<evidence type="ECO:0000259" key="7">
    <source>
        <dbReference type="PROSITE" id="PS51900"/>
    </source>
</evidence>
<organism evidence="8 9">
    <name type="scientific">Acinetobacter proteolyticus</name>
    <dbReference type="NCBI Taxonomy" id="1776741"/>
    <lineage>
        <taxon>Bacteria</taxon>
        <taxon>Pseudomonadati</taxon>
        <taxon>Pseudomonadota</taxon>
        <taxon>Gammaproteobacteria</taxon>
        <taxon>Moraxellales</taxon>
        <taxon>Moraxellaceae</taxon>
        <taxon>Acinetobacter</taxon>
    </lineage>
</organism>
<dbReference type="Proteomes" id="UP000430404">
    <property type="component" value="Unassembled WGS sequence"/>
</dbReference>
<proteinExistence type="inferred from homology"/>
<protein>
    <recommendedName>
        <fullName evidence="10">Integrase</fullName>
    </recommendedName>
</protein>
<name>A0A653K3Z8_9GAMM</name>
<evidence type="ECO:0000313" key="8">
    <source>
        <dbReference type="EMBL" id="VXA55603.1"/>
    </source>
</evidence>
<dbReference type="PANTHER" id="PTHR30629">
    <property type="entry name" value="PROPHAGE INTEGRASE"/>
    <property type="match status" value="1"/>
</dbReference>
<dbReference type="Pfam" id="PF13356">
    <property type="entry name" value="Arm-DNA-bind_3"/>
    <property type="match status" value="1"/>
</dbReference>
<evidence type="ECO:0000256" key="3">
    <source>
        <dbReference type="ARBA" id="ARBA00023125"/>
    </source>
</evidence>
<dbReference type="GO" id="GO:0015074">
    <property type="term" value="P:DNA integration"/>
    <property type="evidence" value="ECO:0007669"/>
    <property type="project" value="UniProtKB-KW"/>
</dbReference>
<dbReference type="InterPro" id="IPR044068">
    <property type="entry name" value="CB"/>
</dbReference>
<dbReference type="GO" id="GO:0006310">
    <property type="term" value="P:DNA recombination"/>
    <property type="evidence" value="ECO:0007669"/>
    <property type="project" value="UniProtKB-KW"/>
</dbReference>
<evidence type="ECO:0008006" key="10">
    <source>
        <dbReference type="Google" id="ProtNLM"/>
    </source>
</evidence>
<dbReference type="InterPro" id="IPR010998">
    <property type="entry name" value="Integrase_recombinase_N"/>
</dbReference>
<dbReference type="InterPro" id="IPR025166">
    <property type="entry name" value="Integrase_DNA_bind_dom"/>
</dbReference>
<evidence type="ECO:0000259" key="6">
    <source>
        <dbReference type="PROSITE" id="PS51898"/>
    </source>
</evidence>
<dbReference type="AlphaFoldDB" id="A0A653K3Z8"/>
<dbReference type="EMBL" id="CABWKZ010000016">
    <property type="protein sequence ID" value="VXA55603.1"/>
    <property type="molecule type" value="Genomic_DNA"/>
</dbReference>
<feature type="domain" description="Core-binding (CB)" evidence="7">
    <location>
        <begin position="101"/>
        <end position="181"/>
    </location>
</feature>
<gene>
    <name evidence="8" type="ORF">ACI8B_230001</name>
</gene>